<dbReference type="Pfam" id="PF13715">
    <property type="entry name" value="CarbopepD_reg_2"/>
    <property type="match status" value="1"/>
</dbReference>
<proteinExistence type="predicted"/>
<evidence type="ECO:0000313" key="2">
    <source>
        <dbReference type="Proteomes" id="UP000732105"/>
    </source>
</evidence>
<dbReference type="EMBL" id="RZNH01000003">
    <property type="protein sequence ID" value="NOU58918.1"/>
    <property type="molecule type" value="Genomic_DNA"/>
</dbReference>
<comment type="caution">
    <text evidence="1">The sequence shown here is derived from an EMBL/GenBank/DDBJ whole genome shotgun (WGS) entry which is preliminary data.</text>
</comment>
<accession>A0ABX1WS50</accession>
<reference evidence="1 2" key="1">
    <citation type="submission" date="2018-12" db="EMBL/GenBank/DDBJ databases">
        <title>Marinifilum JC070 sp. nov., a marine bacterium isolated from Yongle Blue Hole in the South China Sea.</title>
        <authorList>
            <person name="Fu T."/>
        </authorList>
    </citation>
    <scope>NUCLEOTIDE SEQUENCE [LARGE SCALE GENOMIC DNA]</scope>
    <source>
        <strain evidence="1 2">JC070</strain>
    </source>
</reference>
<dbReference type="InterPro" id="IPR008969">
    <property type="entry name" value="CarboxyPept-like_regulatory"/>
</dbReference>
<name>A0ABX1WS50_9BACT</name>
<evidence type="ECO:0000313" key="1">
    <source>
        <dbReference type="EMBL" id="NOU58918.1"/>
    </source>
</evidence>
<sequence length="286" mass="32994">MNYIYHSLLKSRRLKTTISTIILLILLINTALSQNKQDQTFIVSGKVINSETKEGVSYAHVNLDDTYWGIICDSLGFFRIRVNPDQKLKVTAMGFKAQVVDIQTPSVENEIFQEVYMDKESFMLREVKVYSFGSWNEFKEQFVKSKAPEDPDASLAMSFGDFTKDEYTGRALRRQGAGVSFGFGNGKKKYKGMKVPTRLEEIHAGLLAEKYNRNIVADITKEHGKRLDILMKYINSRSSFTHQTSDLYIVRKIKQLHKEFLKENPDWDYNFSYADSLGKIQNHLRP</sequence>
<gene>
    <name evidence="1" type="ORF">ELS83_03740</name>
</gene>
<protein>
    <submittedName>
        <fullName evidence="1">Carboxypeptidase-like regulatory domain-containing protein</fullName>
    </submittedName>
</protein>
<keyword evidence="2" id="KW-1185">Reference proteome</keyword>
<dbReference type="SUPFAM" id="SSF49464">
    <property type="entry name" value="Carboxypeptidase regulatory domain-like"/>
    <property type="match status" value="1"/>
</dbReference>
<organism evidence="1 2">
    <name type="scientific">Marinifilum caeruleilacunae</name>
    <dbReference type="NCBI Taxonomy" id="2499076"/>
    <lineage>
        <taxon>Bacteria</taxon>
        <taxon>Pseudomonadati</taxon>
        <taxon>Bacteroidota</taxon>
        <taxon>Bacteroidia</taxon>
        <taxon>Marinilabiliales</taxon>
        <taxon>Marinifilaceae</taxon>
    </lineage>
</organism>
<dbReference type="Proteomes" id="UP000732105">
    <property type="component" value="Unassembled WGS sequence"/>
</dbReference>